<dbReference type="RefSeq" id="XP_003843445.1">
    <property type="nucleotide sequence ID" value="XM_003843397.1"/>
</dbReference>
<evidence type="ECO:0000256" key="7">
    <source>
        <dbReference type="ARBA" id="ARBA00023242"/>
    </source>
</evidence>
<evidence type="ECO:0000256" key="9">
    <source>
        <dbReference type="SAM" id="MobiDB-lite"/>
    </source>
</evidence>
<keyword evidence="11" id="KW-1185">Reference proteome</keyword>
<protein>
    <submittedName>
        <fullName evidence="10">Uncharacterized protein</fullName>
    </submittedName>
</protein>
<feature type="region of interest" description="Disordered" evidence="9">
    <location>
        <begin position="150"/>
        <end position="170"/>
    </location>
</feature>
<keyword evidence="6" id="KW-0804">Transcription</keyword>
<keyword evidence="3" id="KW-0698">rRNA processing</keyword>
<dbReference type="OMA" id="TRIDGPH"/>
<dbReference type="PROSITE" id="PS50082">
    <property type="entry name" value="WD_REPEATS_2"/>
    <property type="match status" value="1"/>
</dbReference>
<evidence type="ECO:0000313" key="10">
    <source>
        <dbReference type="EMBL" id="CBX99966.1"/>
    </source>
</evidence>
<dbReference type="PANTHER" id="PTHR44215:SF1">
    <property type="entry name" value="WD REPEAT-CONTAINING PROTEIN 75"/>
    <property type="match status" value="1"/>
</dbReference>
<keyword evidence="5" id="KW-0677">Repeat</keyword>
<dbReference type="AlphaFoldDB" id="E5A8M1"/>
<gene>
    <name evidence="10" type="ORF">LEMA_P075550.1</name>
</gene>
<dbReference type="PROSITE" id="PS50294">
    <property type="entry name" value="WD_REPEATS_REGION"/>
    <property type="match status" value="1"/>
</dbReference>
<feature type="region of interest" description="Disordered" evidence="9">
    <location>
        <begin position="1"/>
        <end position="131"/>
    </location>
</feature>
<dbReference type="GO" id="GO:0006364">
    <property type="term" value="P:rRNA processing"/>
    <property type="evidence" value="ECO:0007669"/>
    <property type="project" value="UniProtKB-KW"/>
</dbReference>
<evidence type="ECO:0000256" key="5">
    <source>
        <dbReference type="ARBA" id="ARBA00022737"/>
    </source>
</evidence>
<dbReference type="GO" id="GO:2000234">
    <property type="term" value="P:positive regulation of rRNA processing"/>
    <property type="evidence" value="ECO:0007669"/>
    <property type="project" value="TreeGrafter"/>
</dbReference>
<keyword evidence="2" id="KW-0690">Ribosome biogenesis</keyword>
<dbReference type="OrthoDB" id="4096at2759"/>
<dbReference type="InterPro" id="IPR053826">
    <property type="entry name" value="WDR75"/>
</dbReference>
<feature type="compositionally biased region" description="Low complexity" evidence="9">
    <location>
        <begin position="36"/>
        <end position="53"/>
    </location>
</feature>
<dbReference type="EMBL" id="FP929137">
    <property type="protein sequence ID" value="CBX99966.1"/>
    <property type="molecule type" value="Genomic_DNA"/>
</dbReference>
<feature type="compositionally biased region" description="Basic and acidic residues" evidence="9">
    <location>
        <begin position="150"/>
        <end position="169"/>
    </location>
</feature>
<keyword evidence="4 8" id="KW-0853">WD repeat</keyword>
<accession>E5A8M1</accession>
<feature type="compositionally biased region" description="Basic and acidic residues" evidence="9">
    <location>
        <begin position="56"/>
        <end position="76"/>
    </location>
</feature>
<keyword evidence="7" id="KW-0539">Nucleus</keyword>
<sequence>MVDATPQLKRKNEEATPQRKSKKQRKSEAASIQEDAATPAATSTPKSKTNSTPRYKSKDQSKATAETEKATKHEILVNESTTAKRPTKAAKDTENIDAQAHATEARSKSSQKKSKKEQKNDTAIKGEGQDAAEDKAVAVMEPLTQAQVEKALKKRDYKEPKKQKNKSDSKWAVSPLQGGWFLPTDPIFSVDEKYLILADLNSLQIYSTETSLLANVLPIGGKGVLTAYALSTTKSNLVYVADSHGLITLWDWVNGTKVGRWDIGAPVRNMTVVTKPDSDEDLVFCHETGNNSQVINCHALRTKSQASKTELKRVLKTSSSIRGIQVLLQGRYIVLNTSDSIMVGKRLKPTHTAVQDFEYIWREFKFSKRVTTFSAYHRERETSKGKKPVVDQRDVLDFAVGEETGVVFLFEDILATFAAIEGAQKGKKEKFDSAESLRPKRFHWHRDAVGAVKWSIDGNYFISGGQETVLTIWQLATGRAQHLPHLSAAIENVVVSPSGTSYALSLANNSVIVLSTTELEAKTNIVGVQSRRIDTQQQSKDPNGNKTNLDIFHHVPMAVNPASPDELLLTVPSSQPRHKNEGLRPEPYLQTFDLANHRAKSRQALTRNNATEPNVAPEGGKIKEPSAKLLQVSHDGEWLATVDEWVPPASDTGFLNEGIPEFNEEERLNRREVYLKFWRRDEAHDQWKLAARIDAPHFFEDVCGNGKVFDLVADPNGAGFATVGEDHVLKIWRPKTRLRDGVVVRGADEEGLVTWTLERSIPISDKVDVLEGSQQSLPPRTSRLAFSTDGSVLAVAISWASESDVGVTHLIDTHSATIRRSMTEVDVTALSNLGFVGQHLVFVAESLTVWDMVHDQLVYSASLHTSGLDRIERIPLIRFAVNHDDNTFAIALPHFEKNTSSSSKPKKPSSTLTIYDPDHTSPLWSSTSPSITLALAARKGESGFIALDSASCIRAITPRATALQLPTPPPEESDGLREAYTLRDGGEEQEMQEAGIGSVDVAEDLTQDLSEDKAVLNAQLLQDALDDGQVLPPPQVLFGRVLALVGGVGSGCV</sequence>
<dbReference type="InterPro" id="IPR036322">
    <property type="entry name" value="WD40_repeat_dom_sf"/>
</dbReference>
<evidence type="ECO:0000313" key="11">
    <source>
        <dbReference type="Proteomes" id="UP000002668"/>
    </source>
</evidence>
<evidence type="ECO:0000256" key="1">
    <source>
        <dbReference type="ARBA" id="ARBA00004604"/>
    </source>
</evidence>
<feature type="compositionally biased region" description="Basic and acidic residues" evidence="9">
    <location>
        <begin position="117"/>
        <end position="131"/>
    </location>
</feature>
<dbReference type="SMART" id="SM00320">
    <property type="entry name" value="WD40"/>
    <property type="match status" value="3"/>
</dbReference>
<dbReference type="Pfam" id="PF00400">
    <property type="entry name" value="WD40"/>
    <property type="match status" value="1"/>
</dbReference>
<organism evidence="11">
    <name type="scientific">Leptosphaeria maculans (strain JN3 / isolate v23.1.3 / race Av1-4-5-6-7-8)</name>
    <name type="common">Blackleg fungus</name>
    <name type="synonym">Phoma lingam</name>
    <dbReference type="NCBI Taxonomy" id="985895"/>
    <lineage>
        <taxon>Eukaryota</taxon>
        <taxon>Fungi</taxon>
        <taxon>Dikarya</taxon>
        <taxon>Ascomycota</taxon>
        <taxon>Pezizomycotina</taxon>
        <taxon>Dothideomycetes</taxon>
        <taxon>Pleosporomycetidae</taxon>
        <taxon>Pleosporales</taxon>
        <taxon>Pleosporineae</taxon>
        <taxon>Leptosphaeriaceae</taxon>
        <taxon>Plenodomus</taxon>
        <taxon>Plenodomus lingam/Leptosphaeria maculans species complex</taxon>
    </lineage>
</organism>
<dbReference type="InterPro" id="IPR001680">
    <property type="entry name" value="WD40_rpt"/>
</dbReference>
<evidence type="ECO:0000256" key="3">
    <source>
        <dbReference type="ARBA" id="ARBA00022552"/>
    </source>
</evidence>
<evidence type="ECO:0000256" key="2">
    <source>
        <dbReference type="ARBA" id="ARBA00022517"/>
    </source>
</evidence>
<dbReference type="GO" id="GO:0032040">
    <property type="term" value="C:small-subunit processome"/>
    <property type="evidence" value="ECO:0007669"/>
    <property type="project" value="InterPro"/>
</dbReference>
<evidence type="ECO:0000256" key="4">
    <source>
        <dbReference type="ARBA" id="ARBA00022574"/>
    </source>
</evidence>
<comment type="subcellular location">
    <subcellularLocation>
        <location evidence="1">Nucleus</location>
        <location evidence="1">Nucleolus</location>
    </subcellularLocation>
</comment>
<dbReference type="Gene3D" id="2.130.10.10">
    <property type="entry name" value="YVTN repeat-like/Quinoprotein amine dehydrogenase"/>
    <property type="match status" value="3"/>
</dbReference>
<dbReference type="GO" id="GO:0045943">
    <property type="term" value="P:positive regulation of transcription by RNA polymerase I"/>
    <property type="evidence" value="ECO:0007669"/>
    <property type="project" value="InterPro"/>
</dbReference>
<dbReference type="InParanoid" id="E5A8M1"/>
<name>E5A8M1_LEPMJ</name>
<dbReference type="Proteomes" id="UP000002668">
    <property type="component" value="Genome"/>
</dbReference>
<dbReference type="PANTHER" id="PTHR44215">
    <property type="entry name" value="WD REPEAT-CONTAINING PROTEIN 75"/>
    <property type="match status" value="1"/>
</dbReference>
<dbReference type="GeneID" id="13292897"/>
<reference evidence="11" key="1">
    <citation type="journal article" date="2011" name="Nat. Commun.">
        <title>Effector diversification within compartments of the Leptosphaeria maculans genome affected by Repeat-Induced Point mutations.</title>
        <authorList>
            <person name="Rouxel T."/>
            <person name="Grandaubert J."/>
            <person name="Hane J.K."/>
            <person name="Hoede C."/>
            <person name="van de Wouw A.P."/>
            <person name="Couloux A."/>
            <person name="Dominguez V."/>
            <person name="Anthouard V."/>
            <person name="Bally P."/>
            <person name="Bourras S."/>
            <person name="Cozijnsen A.J."/>
            <person name="Ciuffetti L.M."/>
            <person name="Degrave A."/>
            <person name="Dilmaghani A."/>
            <person name="Duret L."/>
            <person name="Fudal I."/>
            <person name="Goodwin S.B."/>
            <person name="Gout L."/>
            <person name="Glaser N."/>
            <person name="Linglin J."/>
            <person name="Kema G.H.J."/>
            <person name="Lapalu N."/>
            <person name="Lawrence C.B."/>
            <person name="May K."/>
            <person name="Meyer M."/>
            <person name="Ollivier B."/>
            <person name="Poulain J."/>
            <person name="Schoch C.L."/>
            <person name="Simon A."/>
            <person name="Spatafora J.W."/>
            <person name="Stachowiak A."/>
            <person name="Turgeon B.G."/>
            <person name="Tyler B.M."/>
            <person name="Vincent D."/>
            <person name="Weissenbach J."/>
            <person name="Amselem J."/>
            <person name="Quesneville H."/>
            <person name="Oliver R.P."/>
            <person name="Wincker P."/>
            <person name="Balesdent M.-H."/>
            <person name="Howlett B.J."/>
        </authorList>
    </citation>
    <scope>NUCLEOTIDE SEQUENCE [LARGE SCALE GENOMIC DNA]</scope>
    <source>
        <strain evidence="11">JN3 / isolate v23.1.3 / race Av1-4-5-6-7-8</strain>
    </source>
</reference>
<dbReference type="InterPro" id="IPR015943">
    <property type="entry name" value="WD40/YVTN_repeat-like_dom_sf"/>
</dbReference>
<dbReference type="eggNOG" id="KOG1963">
    <property type="taxonomic scope" value="Eukaryota"/>
</dbReference>
<dbReference type="STRING" id="985895.E5A8M1"/>
<feature type="repeat" description="WD" evidence="8">
    <location>
        <begin position="442"/>
        <end position="483"/>
    </location>
</feature>
<dbReference type="GO" id="GO:0003723">
    <property type="term" value="F:RNA binding"/>
    <property type="evidence" value="ECO:0007669"/>
    <property type="project" value="InterPro"/>
</dbReference>
<proteinExistence type="predicted"/>
<dbReference type="HOGENOM" id="CLU_005417_0_1_1"/>
<dbReference type="SUPFAM" id="SSF50998">
    <property type="entry name" value="Quinoprotein alcohol dehydrogenase-like"/>
    <property type="match status" value="1"/>
</dbReference>
<dbReference type="VEuPathDB" id="FungiDB:LEMA_P075550.1"/>
<dbReference type="InterPro" id="IPR011047">
    <property type="entry name" value="Quinoprotein_ADH-like_sf"/>
</dbReference>
<dbReference type="SUPFAM" id="SSF50978">
    <property type="entry name" value="WD40 repeat-like"/>
    <property type="match status" value="1"/>
</dbReference>
<evidence type="ECO:0000256" key="6">
    <source>
        <dbReference type="ARBA" id="ARBA00023163"/>
    </source>
</evidence>
<evidence type="ECO:0000256" key="8">
    <source>
        <dbReference type="PROSITE-ProRule" id="PRU00221"/>
    </source>
</evidence>